<dbReference type="OMA" id="EGFISHF"/>
<comment type="subcellular location">
    <subcellularLocation>
        <location evidence="1">Mitochondrion outer membrane</location>
    </subcellularLocation>
</comment>
<dbReference type="GO" id="GO:0005741">
    <property type="term" value="C:mitochondrial outer membrane"/>
    <property type="evidence" value="ECO:0007669"/>
    <property type="project" value="UniProtKB-SubCell"/>
</dbReference>
<evidence type="ECO:0000313" key="8">
    <source>
        <dbReference type="EMBL" id="KFM71843.1"/>
    </source>
</evidence>
<dbReference type="AlphaFoldDB" id="A0A087U3A4"/>
<keyword evidence="4" id="KW-1000">Mitochondrion outer membrane</keyword>
<dbReference type="OrthoDB" id="8880065at2759"/>
<dbReference type="EMBL" id="KK117952">
    <property type="protein sequence ID" value="KFM71843.1"/>
    <property type="molecule type" value="Genomic_DNA"/>
</dbReference>
<reference evidence="8 9" key="1">
    <citation type="submission" date="2013-11" db="EMBL/GenBank/DDBJ databases">
        <title>Genome sequencing of Stegodyphus mimosarum.</title>
        <authorList>
            <person name="Bechsgaard J."/>
        </authorList>
    </citation>
    <scope>NUCLEOTIDE SEQUENCE [LARGE SCALE GENOMIC DNA]</scope>
</reference>
<gene>
    <name evidence="8" type="ORF">X975_18791</name>
</gene>
<feature type="non-terminal residue" evidence="8">
    <location>
        <position position="85"/>
    </location>
</feature>
<dbReference type="PANTHER" id="PTHR21508:SF5">
    <property type="entry name" value="MITOGUARDIN"/>
    <property type="match status" value="1"/>
</dbReference>
<keyword evidence="3" id="KW-0812">Transmembrane</keyword>
<evidence type="ECO:0000256" key="3">
    <source>
        <dbReference type="ARBA" id="ARBA00022692"/>
    </source>
</evidence>
<dbReference type="InterPro" id="IPR019392">
    <property type="entry name" value="Miga"/>
</dbReference>
<dbReference type="PANTHER" id="PTHR21508">
    <property type="entry name" value="MITOGUARDIN"/>
    <property type="match status" value="1"/>
</dbReference>
<evidence type="ECO:0000256" key="1">
    <source>
        <dbReference type="ARBA" id="ARBA00004294"/>
    </source>
</evidence>
<keyword evidence="9" id="KW-1185">Reference proteome</keyword>
<accession>A0A087U3A4</accession>
<organism evidence="8 9">
    <name type="scientific">Stegodyphus mimosarum</name>
    <name type="common">African social velvet spider</name>
    <dbReference type="NCBI Taxonomy" id="407821"/>
    <lineage>
        <taxon>Eukaryota</taxon>
        <taxon>Metazoa</taxon>
        <taxon>Ecdysozoa</taxon>
        <taxon>Arthropoda</taxon>
        <taxon>Chelicerata</taxon>
        <taxon>Arachnida</taxon>
        <taxon>Araneae</taxon>
        <taxon>Araneomorphae</taxon>
        <taxon>Entelegynae</taxon>
        <taxon>Eresoidea</taxon>
        <taxon>Eresidae</taxon>
        <taxon>Stegodyphus</taxon>
    </lineage>
</organism>
<name>A0A087U3A4_STEMI</name>
<dbReference type="Proteomes" id="UP000054359">
    <property type="component" value="Unassembled WGS sequence"/>
</dbReference>
<keyword evidence="5" id="KW-1133">Transmembrane helix</keyword>
<dbReference type="Pfam" id="PF10265">
    <property type="entry name" value="Miga"/>
    <property type="match status" value="1"/>
</dbReference>
<evidence type="ECO:0000256" key="4">
    <source>
        <dbReference type="ARBA" id="ARBA00022787"/>
    </source>
</evidence>
<proteinExistence type="inferred from homology"/>
<evidence type="ECO:0000256" key="5">
    <source>
        <dbReference type="ARBA" id="ARBA00022989"/>
    </source>
</evidence>
<keyword evidence="7" id="KW-0472">Membrane</keyword>
<evidence type="ECO:0000256" key="7">
    <source>
        <dbReference type="ARBA" id="ARBA00023136"/>
    </source>
</evidence>
<dbReference type="STRING" id="407821.A0A087U3A4"/>
<comment type="similarity">
    <text evidence="2">Belongs to the mitoguardin family.</text>
</comment>
<keyword evidence="6" id="KW-0496">Mitochondrion</keyword>
<dbReference type="GO" id="GO:0008053">
    <property type="term" value="P:mitochondrial fusion"/>
    <property type="evidence" value="ECO:0007669"/>
    <property type="project" value="InterPro"/>
</dbReference>
<sequence length="85" mass="10269">MLKYSDGFISRFYYVSEHLIPVLAWGFYGPDENLKEICLYFKEEVMGFMYDIFNFNKVRYTKVEELASDVMQLANLRFDRTIERL</sequence>
<protein>
    <submittedName>
        <fullName evidence="8">Protein FAM73A</fullName>
    </submittedName>
</protein>
<evidence type="ECO:0000256" key="2">
    <source>
        <dbReference type="ARBA" id="ARBA00008969"/>
    </source>
</evidence>
<evidence type="ECO:0000256" key="6">
    <source>
        <dbReference type="ARBA" id="ARBA00023128"/>
    </source>
</evidence>
<evidence type="ECO:0000313" key="9">
    <source>
        <dbReference type="Proteomes" id="UP000054359"/>
    </source>
</evidence>